<feature type="domain" description="DUF7845" evidence="1">
    <location>
        <begin position="3"/>
        <end position="326"/>
    </location>
</feature>
<dbReference type="InterPro" id="IPR057167">
    <property type="entry name" value="DUF7845"/>
</dbReference>
<dbReference type="OrthoDB" id="316855at2157"/>
<dbReference type="AlphaFoldDB" id="A0A1H9CSZ9"/>
<accession>A0A1H9CSZ9</accession>
<protein>
    <recommendedName>
        <fullName evidence="1">DUF7845 domain-containing protein</fullName>
    </recommendedName>
</protein>
<reference evidence="3" key="1">
    <citation type="submission" date="2016-10" db="EMBL/GenBank/DDBJ databases">
        <authorList>
            <person name="Varghese N."/>
            <person name="Submissions S."/>
        </authorList>
    </citation>
    <scope>NUCLEOTIDE SEQUENCE [LARGE SCALE GENOMIC DNA]</scope>
    <source>
        <strain evidence="3">DSM 25055</strain>
    </source>
</reference>
<dbReference type="STRING" id="1186196.SAMN04489841_1147"/>
<dbReference type="RefSeq" id="WP_090614525.1">
    <property type="nucleotide sequence ID" value="NZ_FOFD01000001.1"/>
</dbReference>
<organism evidence="2 3">
    <name type="scientific">Natrinema salaciae</name>
    <dbReference type="NCBI Taxonomy" id="1186196"/>
    <lineage>
        <taxon>Archaea</taxon>
        <taxon>Methanobacteriati</taxon>
        <taxon>Methanobacteriota</taxon>
        <taxon>Stenosarchaea group</taxon>
        <taxon>Halobacteria</taxon>
        <taxon>Halobacteriales</taxon>
        <taxon>Natrialbaceae</taxon>
        <taxon>Natrinema</taxon>
    </lineage>
</organism>
<evidence type="ECO:0000259" key="1">
    <source>
        <dbReference type="Pfam" id="PF25227"/>
    </source>
</evidence>
<sequence>MSQVETTPHEIEGRWKWPDWGRGPYDALSSVMLGPPFEGYLEITTEVDGEPWHLEVSYSKSGFAPRLSDGINAERLYEWDIKGRGRGERKASYNIGPRFPNMRHWESGERLQLPWENQVGEVDGVDVEFHTSNIEPDRGLELLPEFFAAIFDHAGERIHSEYFRTQPHEASRMWAYERYVRIRREWAEKLSSAGVLQKVAHYLSDLEGVKAELHIDNQEIVNHQNRLFLNPTSASELLPGHTYGRKFEIYQLADPDAVSKDHPSYHPKVEVLVNKSMNGGEAWAWSDRHEVTEQIEETLLNALHWEDIPLGPDGSGVYVADDHFDAVARDDLVELYEDPTPRLEAKSDHLLMTTLRDMGETARDVTETVATDGGATVDGLADELGKHPATIYRAINDLGEVLELDQGEISFRARKYREELRALVESAEYAIESYADRMQHIMGLADHVAESSPFQEWLAKNGADLEFDENGEPRRMRIDTILSRLKSDSFENVATIASEALEKWSKSGNDPMDLRGVELTWKTPGGGTETGFVGAVADR</sequence>
<dbReference type="EMBL" id="FOFD01000001">
    <property type="protein sequence ID" value="SEQ04271.1"/>
    <property type="molecule type" value="Genomic_DNA"/>
</dbReference>
<gene>
    <name evidence="2" type="ORF">SAMN04489841_1147</name>
</gene>
<dbReference type="Pfam" id="PF25227">
    <property type="entry name" value="DUF7845"/>
    <property type="match status" value="1"/>
</dbReference>
<evidence type="ECO:0000313" key="2">
    <source>
        <dbReference type="EMBL" id="SEQ04271.1"/>
    </source>
</evidence>
<keyword evidence="3" id="KW-1185">Reference proteome</keyword>
<dbReference type="Proteomes" id="UP000199114">
    <property type="component" value="Unassembled WGS sequence"/>
</dbReference>
<evidence type="ECO:0000313" key="3">
    <source>
        <dbReference type="Proteomes" id="UP000199114"/>
    </source>
</evidence>
<name>A0A1H9CSZ9_9EURY</name>
<proteinExistence type="predicted"/>